<dbReference type="Pfam" id="PF00615">
    <property type="entry name" value="RGS"/>
    <property type="match status" value="1"/>
</dbReference>
<evidence type="ECO:0000313" key="3">
    <source>
        <dbReference type="Proteomes" id="UP000736672"/>
    </source>
</evidence>
<comment type="caution">
    <text evidence="2">The sequence shown here is derived from an EMBL/GenBank/DDBJ whole genome shotgun (WGS) entry which is preliminary data.</text>
</comment>
<dbReference type="OrthoDB" id="10266999at2759"/>
<dbReference type="SUPFAM" id="SSF48097">
    <property type="entry name" value="Regulator of G-protein signaling, RGS"/>
    <property type="match status" value="1"/>
</dbReference>
<dbReference type="PANTHER" id="PTHR10845">
    <property type="entry name" value="REGULATOR OF G PROTEIN SIGNALING"/>
    <property type="match status" value="1"/>
</dbReference>
<sequence length="254" mass="28920">MPSLADVISDLSPDPWRFNDFKAYLSKNHCLETLQFIQDASRYRACYAEIVEGEQIPRVSLKRHYDYLQRLWEDLLGTYILPNGHHEVNLPSEVRTRLLGLRPSGLPPHPSELDEAVKIVHELMEDSILPGFVQSYISLDQPGDRGVMGWRRISGRLRRKISTPMSEWDHGDSGPRASGLNEDGEAILCTRRHLLGDAPISPHSHLVRPAIELFDYIVRGVRGIRWLKLPLEKDRAADIDIGAKDQYVSAKLLE</sequence>
<evidence type="ECO:0000313" key="2">
    <source>
        <dbReference type="EMBL" id="KAH7248457.1"/>
    </source>
</evidence>
<dbReference type="EMBL" id="JAGTJS010000014">
    <property type="protein sequence ID" value="KAH7248457.1"/>
    <property type="molecule type" value="Genomic_DNA"/>
</dbReference>
<reference evidence="2" key="1">
    <citation type="journal article" date="2021" name="Nat. Commun.">
        <title>Genetic determinants of endophytism in the Arabidopsis root mycobiome.</title>
        <authorList>
            <person name="Mesny F."/>
            <person name="Miyauchi S."/>
            <person name="Thiergart T."/>
            <person name="Pickel B."/>
            <person name="Atanasova L."/>
            <person name="Karlsson M."/>
            <person name="Huettel B."/>
            <person name="Barry K.W."/>
            <person name="Haridas S."/>
            <person name="Chen C."/>
            <person name="Bauer D."/>
            <person name="Andreopoulos W."/>
            <person name="Pangilinan J."/>
            <person name="LaButti K."/>
            <person name="Riley R."/>
            <person name="Lipzen A."/>
            <person name="Clum A."/>
            <person name="Drula E."/>
            <person name="Henrissat B."/>
            <person name="Kohler A."/>
            <person name="Grigoriev I.V."/>
            <person name="Martin F.M."/>
            <person name="Hacquard S."/>
        </authorList>
    </citation>
    <scope>NUCLEOTIDE SEQUENCE</scope>
    <source>
        <strain evidence="2">FSSC 5 MPI-SDFR-AT-0091</strain>
    </source>
</reference>
<dbReference type="Gene3D" id="1.10.167.10">
    <property type="entry name" value="Regulator of G-protein Signalling 4, domain 2"/>
    <property type="match status" value="1"/>
</dbReference>
<keyword evidence="3" id="KW-1185">Reference proteome</keyword>
<feature type="domain" description="RGS" evidence="1">
    <location>
        <begin position="21"/>
        <end position="135"/>
    </location>
</feature>
<accession>A0A9P9K407</accession>
<proteinExistence type="predicted"/>
<dbReference type="PANTHER" id="PTHR10845:SF267">
    <property type="entry name" value="REGULATOR OF G PROTEIN SIGNALING DOMAIN PROTEIN (AFU_ORTHOLOGUE AFUA_6G06860)"/>
    <property type="match status" value="1"/>
</dbReference>
<dbReference type="CDD" id="cd07440">
    <property type="entry name" value="RGS"/>
    <property type="match status" value="1"/>
</dbReference>
<name>A0A9P9K407_FUSSL</name>
<protein>
    <submittedName>
        <fullName evidence="2">RGS domain-containing protein</fullName>
    </submittedName>
</protein>
<dbReference type="InterPro" id="IPR036305">
    <property type="entry name" value="RGS_sf"/>
</dbReference>
<evidence type="ECO:0000259" key="1">
    <source>
        <dbReference type="PROSITE" id="PS50132"/>
    </source>
</evidence>
<organism evidence="2 3">
    <name type="scientific">Fusarium solani</name>
    <name type="common">Filamentous fungus</name>
    <dbReference type="NCBI Taxonomy" id="169388"/>
    <lineage>
        <taxon>Eukaryota</taxon>
        <taxon>Fungi</taxon>
        <taxon>Dikarya</taxon>
        <taxon>Ascomycota</taxon>
        <taxon>Pezizomycotina</taxon>
        <taxon>Sordariomycetes</taxon>
        <taxon>Hypocreomycetidae</taxon>
        <taxon>Hypocreales</taxon>
        <taxon>Nectriaceae</taxon>
        <taxon>Fusarium</taxon>
        <taxon>Fusarium solani species complex</taxon>
    </lineage>
</organism>
<dbReference type="SMART" id="SM00315">
    <property type="entry name" value="RGS"/>
    <property type="match status" value="1"/>
</dbReference>
<dbReference type="Proteomes" id="UP000736672">
    <property type="component" value="Unassembled WGS sequence"/>
</dbReference>
<dbReference type="AlphaFoldDB" id="A0A9P9K407"/>
<gene>
    <name evidence="2" type="ORF">B0J15DRAFT_468442</name>
</gene>
<dbReference type="InterPro" id="IPR044926">
    <property type="entry name" value="RGS_subdomain_2"/>
</dbReference>
<dbReference type="PROSITE" id="PS50132">
    <property type="entry name" value="RGS"/>
    <property type="match status" value="1"/>
</dbReference>
<dbReference type="InterPro" id="IPR016137">
    <property type="entry name" value="RGS"/>
</dbReference>